<proteinExistence type="predicted"/>
<accession>A0A7W5H6V6</accession>
<dbReference type="EMBL" id="JACHXU010000012">
    <property type="protein sequence ID" value="MBB3207834.1"/>
    <property type="molecule type" value="Genomic_DNA"/>
</dbReference>
<evidence type="ECO:0000313" key="2">
    <source>
        <dbReference type="Proteomes" id="UP000536179"/>
    </source>
</evidence>
<dbReference type="Pfam" id="PF03927">
    <property type="entry name" value="NapD"/>
    <property type="match status" value="1"/>
</dbReference>
<sequence>MPVSGLVVTFNSPVDRHRETIELLENVPEIETGDFRNGKLAIVVDSPTRQRDQEIWDWVRQMPGVIDVAVAFVGFDDGQIHTGDE</sequence>
<dbReference type="Gene3D" id="3.30.70.920">
    <property type="match status" value="1"/>
</dbReference>
<comment type="caution">
    <text evidence="1">The sequence shown here is derived from an EMBL/GenBank/DDBJ whole genome shotgun (WGS) entry which is preliminary data.</text>
</comment>
<dbReference type="AlphaFoldDB" id="A0A7W5H6V6"/>
<gene>
    <name evidence="1" type="ORF">FHS27_003661</name>
</gene>
<reference evidence="1 2" key="1">
    <citation type="submission" date="2020-08" db="EMBL/GenBank/DDBJ databases">
        <title>Genomic Encyclopedia of Type Strains, Phase III (KMG-III): the genomes of soil and plant-associated and newly described type strains.</title>
        <authorList>
            <person name="Whitman W."/>
        </authorList>
    </citation>
    <scope>NUCLEOTIDE SEQUENCE [LARGE SCALE GENOMIC DNA]</scope>
    <source>
        <strain evidence="1 2">CECT 8075</strain>
    </source>
</reference>
<evidence type="ECO:0000313" key="1">
    <source>
        <dbReference type="EMBL" id="MBB3207834.1"/>
    </source>
</evidence>
<organism evidence="1 2">
    <name type="scientific">Aporhodopirellula rubra</name>
    <dbReference type="NCBI Taxonomy" id="980271"/>
    <lineage>
        <taxon>Bacteria</taxon>
        <taxon>Pseudomonadati</taxon>
        <taxon>Planctomycetota</taxon>
        <taxon>Planctomycetia</taxon>
        <taxon>Pirellulales</taxon>
        <taxon>Pirellulaceae</taxon>
        <taxon>Aporhodopirellula</taxon>
    </lineage>
</organism>
<dbReference type="RefSeq" id="WP_184306116.1">
    <property type="nucleotide sequence ID" value="NZ_JACHXU010000012.1"/>
</dbReference>
<keyword evidence="2" id="KW-1185">Reference proteome</keyword>
<dbReference type="Proteomes" id="UP000536179">
    <property type="component" value="Unassembled WGS sequence"/>
</dbReference>
<dbReference type="InterPro" id="IPR005623">
    <property type="entry name" value="Chaperone_NapD_NO3_reduct"/>
</dbReference>
<name>A0A7W5H6V6_9BACT</name>
<protein>
    <submittedName>
        <fullName evidence="1">Nitrate reductase NapAB chaperone NapD</fullName>
    </submittedName>
</protein>